<gene>
    <name evidence="2" type="ORF">GCM10010151_14440</name>
</gene>
<accession>A0ABN0W5A7</accession>
<sequence length="99" mass="10719">MAGAEVPDPVRAPPSFGCSHPRNDGVTRVFFADGAWNRPEMVRLVSPNQMRVTVTGSAPSRPIDQGTLWRTTAVHTAREVTRGSARAWPAPRPGRARGC</sequence>
<evidence type="ECO:0000256" key="1">
    <source>
        <dbReference type="SAM" id="MobiDB-lite"/>
    </source>
</evidence>
<protein>
    <submittedName>
        <fullName evidence="2">Uncharacterized protein</fullName>
    </submittedName>
</protein>
<evidence type="ECO:0000313" key="3">
    <source>
        <dbReference type="Proteomes" id="UP001501822"/>
    </source>
</evidence>
<name>A0ABN0W5A7_9ACTN</name>
<evidence type="ECO:0000313" key="2">
    <source>
        <dbReference type="EMBL" id="GAA0325641.1"/>
    </source>
</evidence>
<proteinExistence type="predicted"/>
<dbReference type="Proteomes" id="UP001501822">
    <property type="component" value="Unassembled WGS sequence"/>
</dbReference>
<keyword evidence="3" id="KW-1185">Reference proteome</keyword>
<comment type="caution">
    <text evidence="2">The sequence shown here is derived from an EMBL/GenBank/DDBJ whole genome shotgun (WGS) entry which is preliminary data.</text>
</comment>
<organism evidence="2 3">
    <name type="scientific">Actinoallomurus spadix</name>
    <dbReference type="NCBI Taxonomy" id="79912"/>
    <lineage>
        <taxon>Bacteria</taxon>
        <taxon>Bacillati</taxon>
        <taxon>Actinomycetota</taxon>
        <taxon>Actinomycetes</taxon>
        <taxon>Streptosporangiales</taxon>
        <taxon>Thermomonosporaceae</taxon>
        <taxon>Actinoallomurus</taxon>
    </lineage>
</organism>
<reference evidence="2 3" key="1">
    <citation type="journal article" date="2019" name="Int. J. Syst. Evol. Microbiol.">
        <title>The Global Catalogue of Microorganisms (GCM) 10K type strain sequencing project: providing services to taxonomists for standard genome sequencing and annotation.</title>
        <authorList>
            <consortium name="The Broad Institute Genomics Platform"/>
            <consortium name="The Broad Institute Genome Sequencing Center for Infectious Disease"/>
            <person name="Wu L."/>
            <person name="Ma J."/>
        </authorList>
    </citation>
    <scope>NUCLEOTIDE SEQUENCE [LARGE SCALE GENOMIC DNA]</scope>
    <source>
        <strain evidence="2 3">JCM 3146</strain>
    </source>
</reference>
<feature type="region of interest" description="Disordered" evidence="1">
    <location>
        <begin position="77"/>
        <end position="99"/>
    </location>
</feature>
<dbReference type="EMBL" id="BAAABM010000009">
    <property type="protein sequence ID" value="GAA0325641.1"/>
    <property type="molecule type" value="Genomic_DNA"/>
</dbReference>
<feature type="region of interest" description="Disordered" evidence="1">
    <location>
        <begin position="1"/>
        <end position="23"/>
    </location>
</feature>